<accession>A0AAD7DYA1</accession>
<protein>
    <submittedName>
        <fullName evidence="1">Uncharacterized protein</fullName>
    </submittedName>
</protein>
<sequence>MQFVQPANGSTCTGGTPCSLQWLDDGDAPLLNEIGVVTAGLFTGKQQLVQTIKPLDVSNLHSVQFTPNAQAGPNSGS</sequence>
<proteinExistence type="predicted"/>
<dbReference type="AlphaFoldDB" id="A0AAD7DYA1"/>
<dbReference type="Proteomes" id="UP001221757">
    <property type="component" value="Unassembled WGS sequence"/>
</dbReference>
<name>A0AAD7DYA1_MYCRO</name>
<gene>
    <name evidence="1" type="ORF">B0H17DRAFT_924028</name>
</gene>
<reference evidence="1" key="1">
    <citation type="submission" date="2023-03" db="EMBL/GenBank/DDBJ databases">
        <title>Massive genome expansion in bonnet fungi (Mycena s.s.) driven by repeated elements and novel gene families across ecological guilds.</title>
        <authorList>
            <consortium name="Lawrence Berkeley National Laboratory"/>
            <person name="Harder C.B."/>
            <person name="Miyauchi S."/>
            <person name="Viragh M."/>
            <person name="Kuo A."/>
            <person name="Thoen E."/>
            <person name="Andreopoulos B."/>
            <person name="Lu D."/>
            <person name="Skrede I."/>
            <person name="Drula E."/>
            <person name="Henrissat B."/>
            <person name="Morin E."/>
            <person name="Kohler A."/>
            <person name="Barry K."/>
            <person name="LaButti K."/>
            <person name="Morin E."/>
            <person name="Salamov A."/>
            <person name="Lipzen A."/>
            <person name="Mereny Z."/>
            <person name="Hegedus B."/>
            <person name="Baldrian P."/>
            <person name="Stursova M."/>
            <person name="Weitz H."/>
            <person name="Taylor A."/>
            <person name="Grigoriev I.V."/>
            <person name="Nagy L.G."/>
            <person name="Martin F."/>
            <person name="Kauserud H."/>
        </authorList>
    </citation>
    <scope>NUCLEOTIDE SEQUENCE</scope>
    <source>
        <strain evidence="1">CBHHK067</strain>
    </source>
</reference>
<keyword evidence="2" id="KW-1185">Reference proteome</keyword>
<organism evidence="1 2">
    <name type="scientific">Mycena rosella</name>
    <name type="common">Pink bonnet</name>
    <name type="synonym">Agaricus rosellus</name>
    <dbReference type="NCBI Taxonomy" id="1033263"/>
    <lineage>
        <taxon>Eukaryota</taxon>
        <taxon>Fungi</taxon>
        <taxon>Dikarya</taxon>
        <taxon>Basidiomycota</taxon>
        <taxon>Agaricomycotina</taxon>
        <taxon>Agaricomycetes</taxon>
        <taxon>Agaricomycetidae</taxon>
        <taxon>Agaricales</taxon>
        <taxon>Marasmiineae</taxon>
        <taxon>Mycenaceae</taxon>
        <taxon>Mycena</taxon>
    </lineage>
</organism>
<dbReference type="EMBL" id="JARKIE010000016">
    <property type="protein sequence ID" value="KAJ7701826.1"/>
    <property type="molecule type" value="Genomic_DNA"/>
</dbReference>
<evidence type="ECO:0000313" key="2">
    <source>
        <dbReference type="Proteomes" id="UP001221757"/>
    </source>
</evidence>
<evidence type="ECO:0000313" key="1">
    <source>
        <dbReference type="EMBL" id="KAJ7701826.1"/>
    </source>
</evidence>
<comment type="caution">
    <text evidence="1">The sequence shown here is derived from an EMBL/GenBank/DDBJ whole genome shotgun (WGS) entry which is preliminary data.</text>
</comment>